<comment type="similarity">
    <text evidence="1">Belongs to the universal stress protein A family.</text>
</comment>
<proteinExistence type="inferred from homology"/>
<dbReference type="PRINTS" id="PR01438">
    <property type="entry name" value="UNVRSLSTRESS"/>
</dbReference>
<evidence type="ECO:0000259" key="3">
    <source>
        <dbReference type="Pfam" id="PF00582"/>
    </source>
</evidence>
<dbReference type="PANTHER" id="PTHR31964">
    <property type="entry name" value="ADENINE NUCLEOTIDE ALPHA HYDROLASES-LIKE SUPERFAMILY PROTEIN"/>
    <property type="match status" value="1"/>
</dbReference>
<dbReference type="Proteomes" id="UP000655366">
    <property type="component" value="Unassembled WGS sequence"/>
</dbReference>
<dbReference type="EMBL" id="JADNYM010000010">
    <property type="protein sequence ID" value="MBG0739541.1"/>
    <property type="molecule type" value="Genomic_DNA"/>
</dbReference>
<name>A0A931G4B0_9MICC</name>
<protein>
    <submittedName>
        <fullName evidence="4">Universal stress protein</fullName>
    </submittedName>
</protein>
<dbReference type="InterPro" id="IPR006015">
    <property type="entry name" value="Universal_stress_UspA"/>
</dbReference>
<feature type="compositionally biased region" description="Basic and acidic residues" evidence="2">
    <location>
        <begin position="1"/>
        <end position="11"/>
    </location>
</feature>
<dbReference type="InterPro" id="IPR014729">
    <property type="entry name" value="Rossmann-like_a/b/a_fold"/>
</dbReference>
<feature type="region of interest" description="Disordered" evidence="2">
    <location>
        <begin position="1"/>
        <end position="28"/>
    </location>
</feature>
<dbReference type="SUPFAM" id="SSF52402">
    <property type="entry name" value="Adenine nucleotide alpha hydrolases-like"/>
    <property type="match status" value="1"/>
</dbReference>
<gene>
    <name evidence="4" type="ORF">IV500_09105</name>
</gene>
<dbReference type="Gene3D" id="3.40.50.620">
    <property type="entry name" value="HUPs"/>
    <property type="match status" value="1"/>
</dbReference>
<evidence type="ECO:0000256" key="2">
    <source>
        <dbReference type="SAM" id="MobiDB-lite"/>
    </source>
</evidence>
<reference evidence="4 5" key="1">
    <citation type="submission" date="2020-11" db="EMBL/GenBank/DDBJ databases">
        <title>Arthrobacter antarcticus sp. nov., isolated from Antarctic Soil.</title>
        <authorList>
            <person name="Li J."/>
        </authorList>
    </citation>
    <scope>NUCLEOTIDE SEQUENCE [LARGE SCALE GENOMIC DNA]</scope>
    <source>
        <strain evidence="4 5">Z1-20</strain>
    </source>
</reference>
<keyword evidence="5" id="KW-1185">Reference proteome</keyword>
<dbReference type="PANTHER" id="PTHR31964:SF113">
    <property type="entry name" value="USPA DOMAIN-CONTAINING PROTEIN"/>
    <property type="match status" value="1"/>
</dbReference>
<dbReference type="InterPro" id="IPR006016">
    <property type="entry name" value="UspA"/>
</dbReference>
<evidence type="ECO:0000256" key="1">
    <source>
        <dbReference type="ARBA" id="ARBA00008791"/>
    </source>
</evidence>
<dbReference type="AlphaFoldDB" id="A0A931G4B0"/>
<accession>A0A931G4B0</accession>
<dbReference type="Pfam" id="PF00582">
    <property type="entry name" value="Usp"/>
    <property type="match status" value="1"/>
</dbReference>
<feature type="domain" description="UspA" evidence="3">
    <location>
        <begin position="27"/>
        <end position="168"/>
    </location>
</feature>
<organism evidence="4 5">
    <name type="scientific">Arthrobacter terrae</name>
    <dbReference type="NCBI Taxonomy" id="2935737"/>
    <lineage>
        <taxon>Bacteria</taxon>
        <taxon>Bacillati</taxon>
        <taxon>Actinomycetota</taxon>
        <taxon>Actinomycetes</taxon>
        <taxon>Micrococcales</taxon>
        <taxon>Micrococcaceae</taxon>
        <taxon>Arthrobacter</taxon>
    </lineage>
</organism>
<sequence>MSENQSAREPEATDSGTDPDASSGAGRIVVGVDGSEGSLAALGWAVAEAKLRGVRVHAVLAWQPPEFYPAPNGWTPRRGPSGESAQQLADAALAEVTGHGEAAVVGEGVKISCEALEGHPAQILVLSAEGAAMVVVGSRGHGGFVGVLLGSVSQHVVAHADCPVVVIPEPAADRIRS</sequence>
<dbReference type="CDD" id="cd23659">
    <property type="entry name" value="USP_At3g01520-like"/>
    <property type="match status" value="1"/>
</dbReference>
<evidence type="ECO:0000313" key="5">
    <source>
        <dbReference type="Proteomes" id="UP000655366"/>
    </source>
</evidence>
<comment type="caution">
    <text evidence="4">The sequence shown here is derived from an EMBL/GenBank/DDBJ whole genome shotgun (WGS) entry which is preliminary data.</text>
</comment>
<dbReference type="RefSeq" id="WP_196396493.1">
    <property type="nucleotide sequence ID" value="NZ_JADNYM010000010.1"/>
</dbReference>
<evidence type="ECO:0000313" key="4">
    <source>
        <dbReference type="EMBL" id="MBG0739541.1"/>
    </source>
</evidence>